<name>A0A1I8G960_9PLAT</name>
<sequence length="140" mass="15353">CQTTCLIAGSWILSAVYSSPVLLWTNVRRHNTFGRQCSIRYGSGMNTTREEKQNFWQIFVTANLVTIIIIPVTIVAVCHIVLIVIIFRSGRGPKIPDGSGAAGGGSERCRKSLNRSSVSNRNTITRAKIKTVKLTCTIVS</sequence>
<feature type="domain" description="G-protein coupled receptors family 1 profile" evidence="6">
    <location>
        <begin position="1"/>
        <end position="140"/>
    </location>
</feature>
<dbReference type="AlphaFoldDB" id="A0A1I8G960"/>
<dbReference type="PANTHER" id="PTHR24224:SF6">
    <property type="entry name" value="CARDIOACCELERATORY PEPTIDE RECEPTOR-RELATED"/>
    <property type="match status" value="1"/>
</dbReference>
<evidence type="ECO:0000256" key="5">
    <source>
        <dbReference type="SAM" id="Phobius"/>
    </source>
</evidence>
<evidence type="ECO:0000256" key="3">
    <source>
        <dbReference type="ARBA" id="ARBA00022989"/>
    </source>
</evidence>
<dbReference type="PROSITE" id="PS50262">
    <property type="entry name" value="G_PROTEIN_RECEP_F1_2"/>
    <property type="match status" value="1"/>
</dbReference>
<dbReference type="Gene3D" id="1.20.1070.10">
    <property type="entry name" value="Rhodopsin 7-helix transmembrane proteins"/>
    <property type="match status" value="1"/>
</dbReference>
<feature type="transmembrane region" description="Helical" evidence="5">
    <location>
        <begin position="55"/>
        <end position="87"/>
    </location>
</feature>
<dbReference type="InterPro" id="IPR017452">
    <property type="entry name" value="GPCR_Rhodpsn_7TM"/>
</dbReference>
<evidence type="ECO:0000313" key="8">
    <source>
        <dbReference type="WBParaSite" id="maker-uti_cns_0001089-snap-gene-1.10-mRNA-1"/>
    </source>
</evidence>
<keyword evidence="7" id="KW-1185">Reference proteome</keyword>
<evidence type="ECO:0000313" key="7">
    <source>
        <dbReference type="Proteomes" id="UP000095280"/>
    </source>
</evidence>
<organism evidence="7 8">
    <name type="scientific">Macrostomum lignano</name>
    <dbReference type="NCBI Taxonomy" id="282301"/>
    <lineage>
        <taxon>Eukaryota</taxon>
        <taxon>Metazoa</taxon>
        <taxon>Spiralia</taxon>
        <taxon>Lophotrochozoa</taxon>
        <taxon>Platyhelminthes</taxon>
        <taxon>Rhabditophora</taxon>
        <taxon>Macrostomorpha</taxon>
        <taxon>Macrostomida</taxon>
        <taxon>Macrostomidae</taxon>
        <taxon>Macrostomum</taxon>
    </lineage>
</organism>
<evidence type="ECO:0000256" key="4">
    <source>
        <dbReference type="ARBA" id="ARBA00023136"/>
    </source>
</evidence>
<proteinExistence type="predicted"/>
<evidence type="ECO:0000256" key="1">
    <source>
        <dbReference type="ARBA" id="ARBA00004370"/>
    </source>
</evidence>
<dbReference type="Pfam" id="PF00001">
    <property type="entry name" value="7tm_1"/>
    <property type="match status" value="1"/>
</dbReference>
<keyword evidence="3 5" id="KW-1133">Transmembrane helix</keyword>
<dbReference type="SUPFAM" id="SSF81321">
    <property type="entry name" value="Family A G protein-coupled receptor-like"/>
    <property type="match status" value="1"/>
</dbReference>
<accession>A0A1I8G960</accession>
<dbReference type="WBParaSite" id="maker-uti_cns_0001089-snap-gene-1.10-mRNA-1">
    <property type="protein sequence ID" value="maker-uti_cns_0001089-snap-gene-1.10-mRNA-1"/>
    <property type="gene ID" value="maker-uti_cns_0001089-snap-gene-1.10"/>
</dbReference>
<comment type="subcellular location">
    <subcellularLocation>
        <location evidence="1">Membrane</location>
    </subcellularLocation>
</comment>
<dbReference type="PANTHER" id="PTHR24224">
    <property type="entry name" value="CARDIOACCELERATORY PEPTIDE RECEPTOR-RELATED"/>
    <property type="match status" value="1"/>
</dbReference>
<protein>
    <submittedName>
        <fullName evidence="8">G_PROTEIN_RECEP_F1_2 domain-containing protein</fullName>
    </submittedName>
</protein>
<dbReference type="InterPro" id="IPR000276">
    <property type="entry name" value="GPCR_Rhodpsn"/>
</dbReference>
<keyword evidence="4 5" id="KW-0472">Membrane</keyword>
<evidence type="ECO:0000259" key="6">
    <source>
        <dbReference type="PROSITE" id="PS50262"/>
    </source>
</evidence>
<dbReference type="InterPro" id="IPR052665">
    <property type="entry name" value="Neuropeptide-GPCR"/>
</dbReference>
<dbReference type="GO" id="GO:0004930">
    <property type="term" value="F:G protein-coupled receptor activity"/>
    <property type="evidence" value="ECO:0007669"/>
    <property type="project" value="InterPro"/>
</dbReference>
<evidence type="ECO:0000256" key="2">
    <source>
        <dbReference type="ARBA" id="ARBA00022692"/>
    </source>
</evidence>
<dbReference type="GO" id="GO:0016020">
    <property type="term" value="C:membrane"/>
    <property type="evidence" value="ECO:0007669"/>
    <property type="project" value="UniProtKB-SubCell"/>
</dbReference>
<dbReference type="Proteomes" id="UP000095280">
    <property type="component" value="Unplaced"/>
</dbReference>
<keyword evidence="2 5" id="KW-0812">Transmembrane</keyword>
<reference evidence="8" key="1">
    <citation type="submission" date="2016-11" db="UniProtKB">
        <authorList>
            <consortium name="WormBaseParasite"/>
        </authorList>
    </citation>
    <scope>IDENTIFICATION</scope>
</reference>